<evidence type="ECO:0000256" key="6">
    <source>
        <dbReference type="SAM" id="MobiDB-lite"/>
    </source>
</evidence>
<comment type="similarity">
    <text evidence="2 5">Belongs to the NRAP family.</text>
</comment>
<evidence type="ECO:0000313" key="14">
    <source>
        <dbReference type="Proteomes" id="UP000214365"/>
    </source>
</evidence>
<feature type="domain" description="Nrap protein" evidence="11">
    <location>
        <begin position="828"/>
        <end position="982"/>
    </location>
</feature>
<dbReference type="InterPro" id="IPR035369">
    <property type="entry name" value="Nrap_D4"/>
</dbReference>
<dbReference type="InterPro" id="IPR035082">
    <property type="entry name" value="Nrap_D1"/>
</dbReference>
<evidence type="ECO:0000256" key="5">
    <source>
        <dbReference type="RuleBase" id="RU364032"/>
    </source>
</evidence>
<dbReference type="InterPro" id="IPR005554">
    <property type="entry name" value="NOL6/Upt22"/>
</dbReference>
<dbReference type="InterPro" id="IPR035371">
    <property type="entry name" value="Nrap_D6"/>
</dbReference>
<dbReference type="GO" id="GO:0032040">
    <property type="term" value="C:small-subunit processome"/>
    <property type="evidence" value="ECO:0007669"/>
    <property type="project" value="TreeGrafter"/>
</dbReference>
<feature type="domain" description="Nrap protein" evidence="12">
    <location>
        <begin position="999"/>
        <end position="1132"/>
    </location>
</feature>
<feature type="compositionally biased region" description="Polar residues" evidence="6">
    <location>
        <begin position="36"/>
        <end position="62"/>
    </location>
</feature>
<dbReference type="GO" id="GO:0034456">
    <property type="term" value="C:UTP-C complex"/>
    <property type="evidence" value="ECO:0007669"/>
    <property type="project" value="TreeGrafter"/>
</dbReference>
<dbReference type="Pfam" id="PF17405">
    <property type="entry name" value="Nrap_D4"/>
    <property type="match status" value="1"/>
</dbReference>
<dbReference type="GeneID" id="31001854"/>
<evidence type="ECO:0000259" key="7">
    <source>
        <dbReference type="Pfam" id="PF03813"/>
    </source>
</evidence>
<dbReference type="PANTHER" id="PTHR17972:SF0">
    <property type="entry name" value="NUCLEOLAR PROTEIN 6"/>
    <property type="match status" value="1"/>
</dbReference>
<comment type="caution">
    <text evidence="13">The sequence shown here is derived from an EMBL/GenBank/DDBJ whole genome shotgun (WGS) entry which is preliminary data.</text>
</comment>
<dbReference type="GO" id="GO:0003723">
    <property type="term" value="F:RNA binding"/>
    <property type="evidence" value="ECO:0007669"/>
    <property type="project" value="UniProtKB-KW"/>
</dbReference>
<keyword evidence="4 5" id="KW-0539">Nucleus</keyword>
<evidence type="ECO:0000313" key="13">
    <source>
        <dbReference type="EMBL" id="OKL63396.1"/>
    </source>
</evidence>
<dbReference type="STRING" id="1441469.A0A1Q5QBW0"/>
<dbReference type="AlphaFoldDB" id="A0A1Q5QBW0"/>
<dbReference type="Pfam" id="PF17406">
    <property type="entry name" value="Nrap_D5"/>
    <property type="match status" value="1"/>
</dbReference>
<dbReference type="GO" id="GO:0006409">
    <property type="term" value="P:tRNA export from nucleus"/>
    <property type="evidence" value="ECO:0007669"/>
    <property type="project" value="TreeGrafter"/>
</dbReference>
<dbReference type="EMBL" id="LFMY01000002">
    <property type="protein sequence ID" value="OKL63396.1"/>
    <property type="molecule type" value="Genomic_DNA"/>
</dbReference>
<dbReference type="Pfam" id="PF17407">
    <property type="entry name" value="Nrap_D6"/>
    <property type="match status" value="1"/>
</dbReference>
<dbReference type="Pfam" id="PF03813">
    <property type="entry name" value="Nrap"/>
    <property type="match status" value="1"/>
</dbReference>
<dbReference type="OrthoDB" id="10251401at2759"/>
<feature type="compositionally biased region" description="Basic and acidic residues" evidence="6">
    <location>
        <begin position="20"/>
        <end position="35"/>
    </location>
</feature>
<dbReference type="Gene3D" id="1.10.1410.10">
    <property type="match status" value="1"/>
</dbReference>
<evidence type="ECO:0000256" key="1">
    <source>
        <dbReference type="ARBA" id="ARBA00004604"/>
    </source>
</evidence>
<dbReference type="GO" id="GO:0032545">
    <property type="term" value="C:CURI complex"/>
    <property type="evidence" value="ECO:0007669"/>
    <property type="project" value="TreeGrafter"/>
</dbReference>
<dbReference type="Pfam" id="PF17404">
    <property type="entry name" value="Nrap_D3"/>
    <property type="match status" value="1"/>
</dbReference>
<evidence type="ECO:0000256" key="3">
    <source>
        <dbReference type="ARBA" id="ARBA00022884"/>
    </source>
</evidence>
<dbReference type="PANTHER" id="PTHR17972">
    <property type="entry name" value="NUCLEOLAR RNA-ASSOCIATED PROTEIN"/>
    <property type="match status" value="1"/>
</dbReference>
<evidence type="ECO:0000259" key="12">
    <source>
        <dbReference type="Pfam" id="PF17407"/>
    </source>
</evidence>
<keyword evidence="5" id="KW-0698">rRNA processing</keyword>
<evidence type="ECO:0000259" key="9">
    <source>
        <dbReference type="Pfam" id="PF17404"/>
    </source>
</evidence>
<organism evidence="13 14">
    <name type="scientific">Talaromyces atroroseus</name>
    <dbReference type="NCBI Taxonomy" id="1441469"/>
    <lineage>
        <taxon>Eukaryota</taxon>
        <taxon>Fungi</taxon>
        <taxon>Dikarya</taxon>
        <taxon>Ascomycota</taxon>
        <taxon>Pezizomycotina</taxon>
        <taxon>Eurotiomycetes</taxon>
        <taxon>Eurotiomycetidae</taxon>
        <taxon>Eurotiales</taxon>
        <taxon>Trichocomaceae</taxon>
        <taxon>Talaromyces</taxon>
        <taxon>Talaromyces sect. Trachyspermi</taxon>
    </lineage>
</organism>
<dbReference type="Gene3D" id="3.30.70.3020">
    <property type="match status" value="1"/>
</dbReference>
<evidence type="ECO:0000259" key="8">
    <source>
        <dbReference type="Pfam" id="PF17403"/>
    </source>
</evidence>
<evidence type="ECO:0000259" key="11">
    <source>
        <dbReference type="Pfam" id="PF17406"/>
    </source>
</evidence>
<accession>A0A1Q5QBW0</accession>
<feature type="region of interest" description="Disordered" evidence="6">
    <location>
        <begin position="1012"/>
        <end position="1039"/>
    </location>
</feature>
<keyword evidence="5" id="KW-0687">Ribonucleoprotein</keyword>
<dbReference type="InterPro" id="IPR035367">
    <property type="entry name" value="Nrap_D2"/>
</dbReference>
<feature type="domain" description="Nrap protein" evidence="8">
    <location>
        <begin position="333"/>
        <end position="469"/>
    </location>
</feature>
<protein>
    <recommendedName>
        <fullName evidence="5">U3 small nucleolar RNA-associated protein 22</fullName>
    </recommendedName>
</protein>
<dbReference type="RefSeq" id="XP_020123517.1">
    <property type="nucleotide sequence ID" value="XM_020261836.1"/>
</dbReference>
<feature type="domain" description="Nrap protein" evidence="7">
    <location>
        <begin position="184"/>
        <end position="328"/>
    </location>
</feature>
<proteinExistence type="inferred from homology"/>
<feature type="domain" description="Nrap protein" evidence="10">
    <location>
        <begin position="630"/>
        <end position="825"/>
    </location>
</feature>
<evidence type="ECO:0000256" key="2">
    <source>
        <dbReference type="ARBA" id="ARBA00006674"/>
    </source>
</evidence>
<keyword evidence="5" id="KW-0690">Ribosome biogenesis</keyword>
<feature type="region of interest" description="Disordered" evidence="6">
    <location>
        <begin position="1"/>
        <end position="63"/>
    </location>
</feature>
<dbReference type="InterPro" id="IPR035368">
    <property type="entry name" value="Nrap_D3"/>
</dbReference>
<evidence type="ECO:0000256" key="4">
    <source>
        <dbReference type="ARBA" id="ARBA00023242"/>
    </source>
</evidence>
<comment type="subcellular location">
    <subcellularLocation>
        <location evidence="1 5">Nucleus</location>
        <location evidence="1 5">Nucleolus</location>
    </subcellularLocation>
</comment>
<sequence length="1137" mass="128427">MSDPSTKRRRLNGPATAHRRHDDSDSSADHSDHDTNNSGEPQVKSQGTSSIPKQAKNQNGAHSANRYAEAGRATGLSKSSLFKLQTDELLVGLRPDYDRLVSDVQGTLRRIKDILLHVSERESKRADLAGKELRDKHRITVPFPCHSSDELTKCHVSFQPPTSVDLVGSLYLQAGSQATETFNVDVAVSMPKSLFQVKDYRNYKYFQKRAFYIACIAAALREAKLPLSLRYSYQDGDLLRPIIVMESTEKAPGHSVHQPVCIRILTAIEDDIFPIVRTLPSKNNVQAAGSGDQEQSSDDGKSSPFYNAALRLEMTLIQYQKWLQTCLKKYPSMRDACLLGQTWLRQRGFASSVQNGGFGSFEWMLLLGLLFEGGGANGKPILLPSYSSYQIFKAAIQFLAARDLMQPLSLFVSDVEFPAGGPVLYDGKRGFNVLFKMAIGPYKLLRHECNLTLSLLNEIRFENFDKVFIFQNNDPMLKFDRLVSLTPQQIFDPLHSVHCQNHIYSVLEKSLGDRAKVISLWTQPLSPWSPGSKGSNKAHQQQQITIGLILDSENCNRLVDHGPSAEMQEEASAFREFWGEKAELRRFRDGRILESLVWSEQQSVVDQIMVYSLSRHLKVSKESISCVGGEFDETLQRLSGSEMQNSAVFQSVREAFQSLQSSFQNMDDIPLQIRQLQPANPYLRSTAIISDLKDIVRTPVDINLQLESSTKWPDDLDAIQMTKVAFLLKIGEALEENGEIKSFRVGLENEDRLFMNRAFLDIVHTTGTRFRLRIHHDREATLLERKLKESTLGPHYKENVGAALFEYKRTFIHSPRITQVIQKLCNRYPLLSPTVRLMKHWFSSQLLFSHVTEEFVELLTLNAFVSSHTWDSPSSLMSGFCRTLALLSKWNWQQEPLILDLGALTAEDVKVIETRFLAWRNIDPAMKKVAMIIASDLDQDGVTWTLNEKPPKVVAGHMSRLAKAALEALKKRGQVQEQGQEQEEESSSSSIESLFKPSLTPYDFLIHINQTEKKKKKNSPQFANLKHLGTSSNDGDAKNKRDDITKAYLHEIQSLFEHCALFFYGHDDNVIAGLWKPTSTTFKPLNLKMGYSTRPGERDNEDNDDENSHVTVNKKSILNEIARLGGGLVHSVEDKNV</sequence>
<feature type="region of interest" description="Disordered" evidence="6">
    <location>
        <begin position="1091"/>
        <end position="1110"/>
    </location>
</feature>
<gene>
    <name evidence="13" type="ORF">UA08_02099</name>
</gene>
<dbReference type="Proteomes" id="UP000214365">
    <property type="component" value="Unassembled WGS sequence"/>
</dbReference>
<feature type="domain" description="Nrap protein" evidence="9">
    <location>
        <begin position="493"/>
        <end position="618"/>
    </location>
</feature>
<dbReference type="GO" id="GO:0006364">
    <property type="term" value="P:rRNA processing"/>
    <property type="evidence" value="ECO:0007669"/>
    <property type="project" value="UniProtKB-KW"/>
</dbReference>
<keyword evidence="3 5" id="KW-0694">RNA-binding</keyword>
<evidence type="ECO:0000259" key="10">
    <source>
        <dbReference type="Pfam" id="PF17405"/>
    </source>
</evidence>
<dbReference type="InterPro" id="IPR035370">
    <property type="entry name" value="Nrap_D5"/>
</dbReference>
<dbReference type="Pfam" id="PF17403">
    <property type="entry name" value="Nrap_D2"/>
    <property type="match status" value="1"/>
</dbReference>
<reference evidence="13 14" key="1">
    <citation type="submission" date="2015-06" db="EMBL/GenBank/DDBJ databases">
        <title>Talaromyces atroroseus IBT 11181 draft genome.</title>
        <authorList>
            <person name="Rasmussen K.B."/>
            <person name="Rasmussen S."/>
            <person name="Petersen B."/>
            <person name="Sicheritz-Ponten T."/>
            <person name="Mortensen U.H."/>
            <person name="Thrane U."/>
        </authorList>
    </citation>
    <scope>NUCLEOTIDE SEQUENCE [LARGE SCALE GENOMIC DNA]</scope>
    <source>
        <strain evidence="13 14">IBT 11181</strain>
    </source>
</reference>
<feature type="region of interest" description="Disordered" evidence="6">
    <location>
        <begin position="972"/>
        <end position="991"/>
    </location>
</feature>
<name>A0A1Q5QBW0_TALAT</name>
<keyword evidence="14" id="KW-1185">Reference proteome</keyword>
<dbReference type="Gene3D" id="3.30.70.3030">
    <property type="match status" value="1"/>
</dbReference>